<reference evidence="1" key="1">
    <citation type="submission" date="2023-10" db="EMBL/GenBank/DDBJ databases">
        <title>Genome assemblies of two species of porcelain crab, Petrolisthes cinctipes and Petrolisthes manimaculis (Anomura: Porcellanidae).</title>
        <authorList>
            <person name="Angst P."/>
        </authorList>
    </citation>
    <scope>NUCLEOTIDE SEQUENCE</scope>
    <source>
        <strain evidence="1">PB745_01</strain>
        <tissue evidence="1">Gill</tissue>
    </source>
</reference>
<dbReference type="EMBL" id="JAWQEG010004237">
    <property type="protein sequence ID" value="KAK3862464.1"/>
    <property type="molecule type" value="Genomic_DNA"/>
</dbReference>
<gene>
    <name evidence="1" type="ORF">Pcinc_031685</name>
</gene>
<keyword evidence="2" id="KW-1185">Reference proteome</keyword>
<organism evidence="1 2">
    <name type="scientific">Petrolisthes cinctipes</name>
    <name type="common">Flat porcelain crab</name>
    <dbReference type="NCBI Taxonomy" id="88211"/>
    <lineage>
        <taxon>Eukaryota</taxon>
        <taxon>Metazoa</taxon>
        <taxon>Ecdysozoa</taxon>
        <taxon>Arthropoda</taxon>
        <taxon>Crustacea</taxon>
        <taxon>Multicrustacea</taxon>
        <taxon>Malacostraca</taxon>
        <taxon>Eumalacostraca</taxon>
        <taxon>Eucarida</taxon>
        <taxon>Decapoda</taxon>
        <taxon>Pleocyemata</taxon>
        <taxon>Anomura</taxon>
        <taxon>Galatheoidea</taxon>
        <taxon>Porcellanidae</taxon>
        <taxon>Petrolisthes</taxon>
    </lineage>
</organism>
<evidence type="ECO:0000313" key="2">
    <source>
        <dbReference type="Proteomes" id="UP001286313"/>
    </source>
</evidence>
<name>A0AAE1K2P4_PETCI</name>
<protein>
    <submittedName>
        <fullName evidence="1">Uncharacterized protein</fullName>
    </submittedName>
</protein>
<sequence length="179" mass="19487">MCRRRDIGDRVACGGMRENNPGKGRGKNGTVAKKKITRRITTARRDQGHLCYFFTAFTTTTCERAVAVITSKFYTFRRYVTLDTPTTLNDSAVPGGLCVMPLGSLTPPAPPSAQLVVMKFGARRVAGVSDRPPQLNGWTVTVLGCVMTNGQPTAFQHIRAPSLTHATLLISSHNIIKPK</sequence>
<dbReference type="AlphaFoldDB" id="A0AAE1K2P4"/>
<accession>A0AAE1K2P4</accession>
<evidence type="ECO:0000313" key="1">
    <source>
        <dbReference type="EMBL" id="KAK3862464.1"/>
    </source>
</evidence>
<comment type="caution">
    <text evidence="1">The sequence shown here is derived from an EMBL/GenBank/DDBJ whole genome shotgun (WGS) entry which is preliminary data.</text>
</comment>
<dbReference type="Proteomes" id="UP001286313">
    <property type="component" value="Unassembled WGS sequence"/>
</dbReference>
<proteinExistence type="predicted"/>